<evidence type="ECO:0000313" key="1">
    <source>
        <dbReference type="Proteomes" id="UP000887578"/>
    </source>
</evidence>
<name>A0A914QZM6_9BILA</name>
<keyword evidence="1" id="KW-1185">Reference proteome</keyword>
<dbReference type="AlphaFoldDB" id="A0A914QZM6"/>
<organism evidence="1 2">
    <name type="scientific">Panagrolaimus davidi</name>
    <dbReference type="NCBI Taxonomy" id="227884"/>
    <lineage>
        <taxon>Eukaryota</taxon>
        <taxon>Metazoa</taxon>
        <taxon>Ecdysozoa</taxon>
        <taxon>Nematoda</taxon>
        <taxon>Chromadorea</taxon>
        <taxon>Rhabditida</taxon>
        <taxon>Tylenchina</taxon>
        <taxon>Panagrolaimomorpha</taxon>
        <taxon>Panagrolaimoidea</taxon>
        <taxon>Panagrolaimidae</taxon>
        <taxon>Panagrolaimus</taxon>
    </lineage>
</organism>
<sequence length="225" mass="26874">MTRPSPSQALVNLQKINQKKGANCDVKKRFEDIKKHEIFFDRSLRRHSYRFLDKEVKYVREMIEFLRGNGDLRLWKQKPAEEYLRGLSILIQALAKTIRRIIFKNYTDGKIIKTYYRYQVIPPEEYIKLYDKEDLACCAWQTKIKGDKILYNKNNCALHVKYCKKSMSTLSVLVGIIAHECAQEIQGTTFKQLHAENHDKTWYAVLREIYRRLKYLRVPYVPIFE</sequence>
<evidence type="ECO:0000313" key="2">
    <source>
        <dbReference type="WBParaSite" id="PDA_v2.g9380.t1"/>
    </source>
</evidence>
<dbReference type="Proteomes" id="UP000887578">
    <property type="component" value="Unplaced"/>
</dbReference>
<accession>A0A914QZM6</accession>
<proteinExistence type="predicted"/>
<protein>
    <submittedName>
        <fullName evidence="2">Uncharacterized protein</fullName>
    </submittedName>
</protein>
<reference evidence="2" key="1">
    <citation type="submission" date="2022-11" db="UniProtKB">
        <authorList>
            <consortium name="WormBaseParasite"/>
        </authorList>
    </citation>
    <scope>IDENTIFICATION</scope>
</reference>
<dbReference type="WBParaSite" id="PDA_v2.g9380.t1">
    <property type="protein sequence ID" value="PDA_v2.g9380.t1"/>
    <property type="gene ID" value="PDA_v2.g9380"/>
</dbReference>